<dbReference type="SMART" id="SM00382">
    <property type="entry name" value="AAA"/>
    <property type="match status" value="1"/>
</dbReference>
<reference evidence="6 7" key="2">
    <citation type="journal article" date="2016" name="Environ. Microbiol. Rep.">
        <title>Metagenomic evidence for the presence of phototrophic Gemmatimonadetes bacteria in diverse environments.</title>
        <authorList>
            <person name="Zeng Y."/>
            <person name="Baumbach J."/>
            <person name="Barbosa E.G."/>
            <person name="Azevedo V."/>
            <person name="Zhang C."/>
            <person name="Koblizek M."/>
        </authorList>
    </citation>
    <scope>NUCLEOTIDE SEQUENCE [LARGE SCALE GENOMIC DNA]</scope>
    <source>
        <strain evidence="6 7">AP64</strain>
    </source>
</reference>
<dbReference type="RefSeq" id="WP_043579315.1">
    <property type="nucleotide sequence ID" value="NZ_CP011454.1"/>
</dbReference>
<dbReference type="STRING" id="1379270.GEMMAAP_17600"/>
<sequence>MASSNGPPVIALQQVVKRYLMGSTEVLALRGVDLQVDAGEMLAIMGASGSGKSTLMNMLGCLDVPTSGRYALDGVAVNGLSRNALADLRNQKLGFVFQGFNLLPRTSALDNVELPLLYDRTARWTNTRELAAAALHRVGLGDRLDHDPSELSGGQQQRVAIARALVTKPTLLLADEPTGNLDSHTTVEIMALFQALNAQGITILIVTHETEVAQYAKRIVDMRDGRIIRDHPVVGRRDAAVDLAALQQDVVLTGAL</sequence>
<dbReference type="PANTHER" id="PTHR24220">
    <property type="entry name" value="IMPORT ATP-BINDING PROTEIN"/>
    <property type="match status" value="1"/>
</dbReference>
<evidence type="ECO:0000256" key="2">
    <source>
        <dbReference type="ARBA" id="ARBA00022741"/>
    </source>
</evidence>
<evidence type="ECO:0000313" key="7">
    <source>
        <dbReference type="Proteomes" id="UP000076404"/>
    </source>
</evidence>
<dbReference type="AlphaFoldDB" id="A0A143BNS4"/>
<dbReference type="FunFam" id="3.40.50.300:FF:000032">
    <property type="entry name" value="Export ABC transporter ATP-binding protein"/>
    <property type="match status" value="1"/>
</dbReference>
<dbReference type="PANTHER" id="PTHR24220:SF86">
    <property type="entry name" value="ABC TRANSPORTER ABCH.1"/>
    <property type="match status" value="1"/>
</dbReference>
<dbReference type="PROSITE" id="PS50893">
    <property type="entry name" value="ABC_TRANSPORTER_2"/>
    <property type="match status" value="1"/>
</dbReference>
<dbReference type="InterPro" id="IPR015854">
    <property type="entry name" value="ABC_transpr_LolD-like"/>
</dbReference>
<dbReference type="OrthoDB" id="9802264at2"/>
<feature type="domain" description="ABC transporter" evidence="5">
    <location>
        <begin position="10"/>
        <end position="249"/>
    </location>
</feature>
<dbReference type="EMBL" id="CP011454">
    <property type="protein sequence ID" value="AMW06111.1"/>
    <property type="molecule type" value="Genomic_DNA"/>
</dbReference>
<dbReference type="Pfam" id="PF00005">
    <property type="entry name" value="ABC_tran"/>
    <property type="match status" value="1"/>
</dbReference>
<accession>A0A143BNS4</accession>
<dbReference type="CDD" id="cd03255">
    <property type="entry name" value="ABC_MJ0796_LolCDE_FtsE"/>
    <property type="match status" value="1"/>
</dbReference>
<dbReference type="GO" id="GO:0005886">
    <property type="term" value="C:plasma membrane"/>
    <property type="evidence" value="ECO:0007669"/>
    <property type="project" value="TreeGrafter"/>
</dbReference>
<evidence type="ECO:0000256" key="3">
    <source>
        <dbReference type="ARBA" id="ARBA00022840"/>
    </source>
</evidence>
<proteinExistence type="inferred from homology"/>
<keyword evidence="7" id="KW-1185">Reference proteome</keyword>
<dbReference type="eggNOG" id="COG1136">
    <property type="taxonomic scope" value="Bacteria"/>
</dbReference>
<evidence type="ECO:0000256" key="4">
    <source>
        <dbReference type="ARBA" id="ARBA00038388"/>
    </source>
</evidence>
<keyword evidence="3 6" id="KW-0067">ATP-binding</keyword>
<dbReference type="GO" id="GO:0098796">
    <property type="term" value="C:membrane protein complex"/>
    <property type="evidence" value="ECO:0007669"/>
    <property type="project" value="UniProtKB-ARBA"/>
</dbReference>
<keyword evidence="1" id="KW-0813">Transport</keyword>
<gene>
    <name evidence="6" type="ORF">GEMMAAP_17600</name>
</gene>
<dbReference type="GO" id="GO:0016887">
    <property type="term" value="F:ATP hydrolysis activity"/>
    <property type="evidence" value="ECO:0007669"/>
    <property type="project" value="InterPro"/>
</dbReference>
<dbReference type="InterPro" id="IPR003439">
    <property type="entry name" value="ABC_transporter-like_ATP-bd"/>
</dbReference>
<name>A0A143BNS4_9BACT</name>
<dbReference type="Gene3D" id="3.40.50.300">
    <property type="entry name" value="P-loop containing nucleotide triphosphate hydrolases"/>
    <property type="match status" value="1"/>
</dbReference>
<dbReference type="InterPro" id="IPR027417">
    <property type="entry name" value="P-loop_NTPase"/>
</dbReference>
<evidence type="ECO:0000259" key="5">
    <source>
        <dbReference type="PROSITE" id="PS50893"/>
    </source>
</evidence>
<protein>
    <submittedName>
        <fullName evidence="6">Macrolide ABC transporter ATP-binding protein</fullName>
    </submittedName>
</protein>
<dbReference type="Proteomes" id="UP000076404">
    <property type="component" value="Chromosome"/>
</dbReference>
<dbReference type="GO" id="GO:0005524">
    <property type="term" value="F:ATP binding"/>
    <property type="evidence" value="ECO:0007669"/>
    <property type="project" value="UniProtKB-KW"/>
</dbReference>
<dbReference type="GO" id="GO:0022857">
    <property type="term" value="F:transmembrane transporter activity"/>
    <property type="evidence" value="ECO:0007669"/>
    <property type="project" value="UniProtKB-ARBA"/>
</dbReference>
<dbReference type="InterPro" id="IPR017911">
    <property type="entry name" value="MacB-like_ATP-bd"/>
</dbReference>
<keyword evidence="2" id="KW-0547">Nucleotide-binding</keyword>
<dbReference type="InterPro" id="IPR003593">
    <property type="entry name" value="AAA+_ATPase"/>
</dbReference>
<dbReference type="InterPro" id="IPR017871">
    <property type="entry name" value="ABC_transporter-like_CS"/>
</dbReference>
<dbReference type="PROSITE" id="PS00211">
    <property type="entry name" value="ABC_TRANSPORTER_1"/>
    <property type="match status" value="1"/>
</dbReference>
<comment type="similarity">
    <text evidence="4">Belongs to the ABC transporter superfamily. Macrolide exporter (TC 3.A.1.122) family.</text>
</comment>
<reference evidence="6 7" key="1">
    <citation type="journal article" date="2014" name="Proc. Natl. Acad. Sci. U.S.A.">
        <title>Functional type 2 photosynthetic reaction centers found in the rare bacterial phylum Gemmatimonadetes.</title>
        <authorList>
            <person name="Zeng Y."/>
            <person name="Feng F."/>
            <person name="Medova H."/>
            <person name="Dean J."/>
            <person name="Koblizek M."/>
        </authorList>
    </citation>
    <scope>NUCLEOTIDE SEQUENCE [LARGE SCALE GENOMIC DNA]</scope>
    <source>
        <strain evidence="6 7">AP64</strain>
    </source>
</reference>
<evidence type="ECO:0000256" key="1">
    <source>
        <dbReference type="ARBA" id="ARBA00022448"/>
    </source>
</evidence>
<organism evidence="6 7">
    <name type="scientific">Gemmatimonas phototrophica</name>
    <dbReference type="NCBI Taxonomy" id="1379270"/>
    <lineage>
        <taxon>Bacteria</taxon>
        <taxon>Pseudomonadati</taxon>
        <taxon>Gemmatimonadota</taxon>
        <taxon>Gemmatimonadia</taxon>
        <taxon>Gemmatimonadales</taxon>
        <taxon>Gemmatimonadaceae</taxon>
        <taxon>Gemmatimonas</taxon>
    </lineage>
</organism>
<evidence type="ECO:0000313" key="6">
    <source>
        <dbReference type="EMBL" id="AMW06111.1"/>
    </source>
</evidence>
<dbReference type="SUPFAM" id="SSF52540">
    <property type="entry name" value="P-loop containing nucleoside triphosphate hydrolases"/>
    <property type="match status" value="1"/>
</dbReference>
<dbReference type="KEGG" id="gph:GEMMAAP_17600"/>